<evidence type="ECO:0000313" key="11">
    <source>
        <dbReference type="Proteomes" id="UP000663834"/>
    </source>
</evidence>
<evidence type="ECO:0000256" key="1">
    <source>
        <dbReference type="ARBA" id="ARBA00022771"/>
    </source>
</evidence>
<gene>
    <name evidence="9" type="ORF">BYL167_LOCUS12590</name>
    <name evidence="6" type="ORF">CJN711_LOCUS17681</name>
    <name evidence="10" type="ORF">GIL414_LOCUS15353</name>
    <name evidence="7" type="ORF">KQP761_LOCUS12581</name>
    <name evidence="8" type="ORF">MBJ925_LOCUS39004</name>
</gene>
<dbReference type="PANTHER" id="PTHR10131">
    <property type="entry name" value="TNF RECEPTOR ASSOCIATED FACTOR"/>
    <property type="match status" value="1"/>
</dbReference>
<dbReference type="PROSITE" id="PS50089">
    <property type="entry name" value="ZF_RING_2"/>
    <property type="match status" value="1"/>
</dbReference>
<dbReference type="InterPro" id="IPR013083">
    <property type="entry name" value="Znf_RING/FYVE/PHD"/>
</dbReference>
<keyword evidence="2" id="KW-0862">Zinc</keyword>
<dbReference type="AlphaFoldDB" id="A0A815QCF5"/>
<feature type="domain" description="RING-type" evidence="5">
    <location>
        <begin position="20"/>
        <end position="60"/>
    </location>
</feature>
<dbReference type="GO" id="GO:0008270">
    <property type="term" value="F:zinc ion binding"/>
    <property type="evidence" value="ECO:0007669"/>
    <property type="project" value="UniProtKB-KW"/>
</dbReference>
<dbReference type="Proteomes" id="UP000663834">
    <property type="component" value="Unassembled WGS sequence"/>
</dbReference>
<keyword evidence="1 3" id="KW-0479">Metal-binding</keyword>
<dbReference type="EMBL" id="CAJOBH010004183">
    <property type="protein sequence ID" value="CAF3980606.1"/>
    <property type="molecule type" value="Genomic_DNA"/>
</dbReference>
<comment type="caution">
    <text evidence="7">The sequence shown here is derived from an EMBL/GenBank/DDBJ whole genome shotgun (WGS) entry which is preliminary data.</text>
</comment>
<dbReference type="InterPro" id="IPR001841">
    <property type="entry name" value="Znf_RING"/>
</dbReference>
<dbReference type="EMBL" id="CAJNOW010005752">
    <property type="protein sequence ID" value="CAF1462031.1"/>
    <property type="molecule type" value="Genomic_DNA"/>
</dbReference>
<keyword evidence="1 3" id="KW-0863">Zinc-finger</keyword>
<evidence type="ECO:0000313" key="10">
    <source>
        <dbReference type="EMBL" id="CAF4068137.1"/>
    </source>
</evidence>
<proteinExistence type="predicted"/>
<dbReference type="PANTHER" id="PTHR10131:SF94">
    <property type="entry name" value="TNF RECEPTOR-ASSOCIATED FACTOR 4"/>
    <property type="match status" value="1"/>
</dbReference>
<evidence type="ECO:0000313" key="9">
    <source>
        <dbReference type="EMBL" id="CAF3980606.1"/>
    </source>
</evidence>
<evidence type="ECO:0000313" key="7">
    <source>
        <dbReference type="EMBL" id="CAF1462031.1"/>
    </source>
</evidence>
<dbReference type="EMBL" id="CAJOBJ010006725">
    <property type="protein sequence ID" value="CAF4068137.1"/>
    <property type="molecule type" value="Genomic_DNA"/>
</dbReference>
<dbReference type="EMBL" id="CAJNRE010021960">
    <property type="protein sequence ID" value="CAF2265382.1"/>
    <property type="molecule type" value="Genomic_DNA"/>
</dbReference>
<dbReference type="SUPFAM" id="SSF57850">
    <property type="entry name" value="RING/U-box"/>
    <property type="match status" value="1"/>
</dbReference>
<dbReference type="Proteomes" id="UP000681967">
    <property type="component" value="Unassembled WGS sequence"/>
</dbReference>
<dbReference type="SUPFAM" id="SSF49599">
    <property type="entry name" value="TRAF domain-like"/>
    <property type="match status" value="1"/>
</dbReference>
<dbReference type="EMBL" id="CAJNOV010008262">
    <property type="protein sequence ID" value="CAF1316003.1"/>
    <property type="molecule type" value="Genomic_DNA"/>
</dbReference>
<protein>
    <recommendedName>
        <fullName evidence="5">RING-type domain-containing protein</fullName>
    </recommendedName>
</protein>
<evidence type="ECO:0000256" key="2">
    <source>
        <dbReference type="ARBA" id="ARBA00022833"/>
    </source>
</evidence>
<dbReference type="Gene3D" id="3.30.40.10">
    <property type="entry name" value="Zinc/RING finger domain, C3HC4 (zinc finger)"/>
    <property type="match status" value="2"/>
</dbReference>
<dbReference type="Proteomes" id="UP000681720">
    <property type="component" value="Unassembled WGS sequence"/>
</dbReference>
<dbReference type="OrthoDB" id="9049620at2759"/>
<dbReference type="Proteomes" id="UP000663855">
    <property type="component" value="Unassembled WGS sequence"/>
</dbReference>
<evidence type="ECO:0000313" key="6">
    <source>
        <dbReference type="EMBL" id="CAF1316003.1"/>
    </source>
</evidence>
<accession>A0A815QCF5</accession>
<evidence type="ECO:0000259" key="5">
    <source>
        <dbReference type="PROSITE" id="PS50089"/>
    </source>
</evidence>
<evidence type="ECO:0000313" key="8">
    <source>
        <dbReference type="EMBL" id="CAF2265382.1"/>
    </source>
</evidence>
<name>A0A815QCF5_9BILA</name>
<dbReference type="Proteomes" id="UP000663824">
    <property type="component" value="Unassembled WGS sequence"/>
</dbReference>
<organism evidence="7 11">
    <name type="scientific">Rotaria magnacalcarata</name>
    <dbReference type="NCBI Taxonomy" id="392030"/>
    <lineage>
        <taxon>Eukaryota</taxon>
        <taxon>Metazoa</taxon>
        <taxon>Spiralia</taxon>
        <taxon>Gnathifera</taxon>
        <taxon>Rotifera</taxon>
        <taxon>Eurotatoria</taxon>
        <taxon>Bdelloidea</taxon>
        <taxon>Philodinida</taxon>
        <taxon>Philodinidae</taxon>
        <taxon>Rotaria</taxon>
    </lineage>
</organism>
<evidence type="ECO:0000256" key="4">
    <source>
        <dbReference type="SAM" id="Coils"/>
    </source>
</evidence>
<feature type="coiled-coil region" evidence="4">
    <location>
        <begin position="118"/>
        <end position="189"/>
    </location>
</feature>
<keyword evidence="4" id="KW-0175">Coiled coil</keyword>
<sequence length="352" mass="40097">MEISNERIINISPIDDEYLCPICVHLLWKPVECQNCQRVFCKNCIDKCLKEKPNVCPLCQHYQEKRCSPLLYALLCKFKIACENKHNGCDDILPYESLEKHQQEQCQYQMKICRGCQNNVLKKDLDQHEQKCGEITIECKRCKLVYKKRETHEQLDCAMNMLNQSNKKIESLEKLVENLQQNVQKLETSSNLHSLTGWPSSSVAHDVPLSSLVSSWNIIYDHPYSHVTTIADLRALISQCNKQIMVGAIQGSSSMILKIAAMGPLEILSLNSPLNQPTTFGNVNWYLTPSKSFGFAPSSTTINCSSADYDESDNTENRLSWHLQGDGGWRAGTAKSLNNNSEWRKIIMTMKN</sequence>
<evidence type="ECO:0000256" key="3">
    <source>
        <dbReference type="PROSITE-ProRule" id="PRU00175"/>
    </source>
</evidence>
<reference evidence="7" key="1">
    <citation type="submission" date="2021-02" db="EMBL/GenBank/DDBJ databases">
        <authorList>
            <person name="Nowell W R."/>
        </authorList>
    </citation>
    <scope>NUCLEOTIDE SEQUENCE</scope>
</reference>